<accession>A0A445F9S7</accession>
<dbReference type="Proteomes" id="UP000289340">
    <property type="component" value="Chromosome 20"/>
</dbReference>
<dbReference type="Pfam" id="PF05056">
    <property type="entry name" value="DUF674"/>
    <property type="match status" value="1"/>
</dbReference>
<proteinExistence type="predicted"/>
<evidence type="ECO:0000313" key="2">
    <source>
        <dbReference type="Proteomes" id="UP000289340"/>
    </source>
</evidence>
<evidence type="ECO:0000313" key="1">
    <source>
        <dbReference type="EMBL" id="RZB45525.1"/>
    </source>
</evidence>
<gene>
    <name evidence="1" type="ORF">D0Y65_055032</name>
</gene>
<dbReference type="EMBL" id="QZWG01000020">
    <property type="protein sequence ID" value="RZB45525.1"/>
    <property type="molecule type" value="Genomic_DNA"/>
</dbReference>
<dbReference type="PANTHER" id="PTHR33103:SF19">
    <property type="entry name" value="OS09G0544700 PROTEIN"/>
    <property type="match status" value="1"/>
</dbReference>
<name>A0A445F9S7_GLYSO</name>
<reference evidence="1 2" key="1">
    <citation type="submission" date="2018-09" db="EMBL/GenBank/DDBJ databases">
        <title>A high-quality reference genome of wild soybean provides a powerful tool to mine soybean genomes.</title>
        <authorList>
            <person name="Xie M."/>
            <person name="Chung C.Y.L."/>
            <person name="Li M.-W."/>
            <person name="Wong F.-L."/>
            <person name="Chan T.-F."/>
            <person name="Lam H.-M."/>
        </authorList>
    </citation>
    <scope>NUCLEOTIDE SEQUENCE [LARGE SCALE GENOMIC DNA]</scope>
    <source>
        <strain evidence="2">cv. W05</strain>
        <tissue evidence="1">Hypocotyl of etiolated seedlings</tissue>
    </source>
</reference>
<sequence length="237" mass="26107">MASSASTKLTVKLLIDSKREKVLFAEASKEVVDFLFNLLRLPLSAVIRLLNKYGMVGSLGNLYLSVENLNDTYMQPDIHKDVLLKPRAPVSSQQFSALLPANGDDSANHNVEASFYTCPHHRGHNVTCDNKTACPQCRTAMNKKVTYVGKKVEDVFPNDSGFVKEVVTYMVMDDLVIQPMSTISSISPLNKFNVKEVGALQEKTVELGMTQGVNLLKASLQSKAVLTRVFLKNNAAI</sequence>
<evidence type="ECO:0008006" key="3">
    <source>
        <dbReference type="Google" id="ProtNLM"/>
    </source>
</evidence>
<dbReference type="InterPro" id="IPR007750">
    <property type="entry name" value="DUF674"/>
</dbReference>
<organism evidence="1 2">
    <name type="scientific">Glycine soja</name>
    <name type="common">Wild soybean</name>
    <dbReference type="NCBI Taxonomy" id="3848"/>
    <lineage>
        <taxon>Eukaryota</taxon>
        <taxon>Viridiplantae</taxon>
        <taxon>Streptophyta</taxon>
        <taxon>Embryophyta</taxon>
        <taxon>Tracheophyta</taxon>
        <taxon>Spermatophyta</taxon>
        <taxon>Magnoliopsida</taxon>
        <taxon>eudicotyledons</taxon>
        <taxon>Gunneridae</taxon>
        <taxon>Pentapetalae</taxon>
        <taxon>rosids</taxon>
        <taxon>fabids</taxon>
        <taxon>Fabales</taxon>
        <taxon>Fabaceae</taxon>
        <taxon>Papilionoideae</taxon>
        <taxon>50 kb inversion clade</taxon>
        <taxon>NPAAA clade</taxon>
        <taxon>indigoferoid/millettioid clade</taxon>
        <taxon>Phaseoleae</taxon>
        <taxon>Glycine</taxon>
        <taxon>Glycine subgen. Soja</taxon>
    </lineage>
</organism>
<dbReference type="PANTHER" id="PTHR33103">
    <property type="entry name" value="OS01G0153900 PROTEIN"/>
    <property type="match status" value="1"/>
</dbReference>
<protein>
    <recommendedName>
        <fullName evidence="3">DUF674 domain-containing protein</fullName>
    </recommendedName>
</protein>
<keyword evidence="2" id="KW-1185">Reference proteome</keyword>
<comment type="caution">
    <text evidence="1">The sequence shown here is derived from an EMBL/GenBank/DDBJ whole genome shotgun (WGS) entry which is preliminary data.</text>
</comment>
<dbReference type="AlphaFoldDB" id="A0A445F9S7"/>
<dbReference type="Gramene" id="XM_028364144.1">
    <property type="protein sequence ID" value="XP_028219945.1"/>
    <property type="gene ID" value="LOC114401595"/>
</dbReference>